<evidence type="ECO:0000313" key="9">
    <source>
        <dbReference type="EMBL" id="SCW46043.1"/>
    </source>
</evidence>
<keyword evidence="6 7" id="KW-0862">Zinc</keyword>
<name>A0A1G4QN31_9CAUL</name>
<keyword evidence="5 7" id="KW-0378">Hydrolase</keyword>
<comment type="subunit">
    <text evidence="7">Monomer.</text>
</comment>
<comment type="pathway">
    <text evidence="2 7">Secondary metabolite metabolism; methylglyoxal degradation; (R)-lactate from methylglyoxal: step 2/2.</text>
</comment>
<dbReference type="UniPathway" id="UPA00619">
    <property type="reaction ID" value="UER00676"/>
</dbReference>
<dbReference type="GO" id="GO:0004416">
    <property type="term" value="F:hydroxyacylglutathione hydrolase activity"/>
    <property type="evidence" value="ECO:0007669"/>
    <property type="project" value="UniProtKB-UniRule"/>
</dbReference>
<feature type="binding site" evidence="7">
    <location>
        <position position="114"/>
    </location>
    <ligand>
        <name>Zn(2+)</name>
        <dbReference type="ChEBI" id="CHEBI:29105"/>
        <label>1</label>
    </ligand>
</feature>
<dbReference type="Proteomes" id="UP000199150">
    <property type="component" value="Unassembled WGS sequence"/>
</dbReference>
<evidence type="ECO:0000259" key="8">
    <source>
        <dbReference type="SMART" id="SM00849"/>
    </source>
</evidence>
<dbReference type="SMART" id="SM00849">
    <property type="entry name" value="Lactamase_B"/>
    <property type="match status" value="1"/>
</dbReference>
<dbReference type="RefSeq" id="WP_090645333.1">
    <property type="nucleotide sequence ID" value="NZ_CBCRYE010000001.1"/>
</dbReference>
<dbReference type="OrthoDB" id="9802248at2"/>
<proteinExistence type="inferred from homology"/>
<sequence length="248" mass="27419">MGLKVDIFPALQDNYGFILQDEASGRVAIIDAPEPRAITERLSALGLNRLDYILNTHWHPDHAGGNALLKKRYDAEIYGPHEVTRIAPLDHVLTPGVVFRLGETVLEVIDLGGHTLGHIGYYDRSGGQAFVADTIFPLGCGRLFEGTQEQMWGALKRIAELPDDTILYSAHEYTLSNLKFAESLGADLALSERGAKIRVMRERGEATVPSTVAEEKATNPFLVYPLQEKDFAAQAAKFGELRRAKDQF</sequence>
<dbReference type="CDD" id="cd07723">
    <property type="entry name" value="hydroxyacylglutathione_hydrolase_MBL-fold"/>
    <property type="match status" value="1"/>
</dbReference>
<dbReference type="Pfam" id="PF16123">
    <property type="entry name" value="HAGH_C"/>
    <property type="match status" value="1"/>
</dbReference>
<comment type="cofactor">
    <cofactor evidence="7">
        <name>Zn(2+)</name>
        <dbReference type="ChEBI" id="CHEBI:29105"/>
    </cofactor>
    <text evidence="7">Binds 2 Zn(2+) ions per subunit.</text>
</comment>
<dbReference type="NCBIfam" id="TIGR03413">
    <property type="entry name" value="GSH_gloB"/>
    <property type="match status" value="1"/>
</dbReference>
<dbReference type="Gene3D" id="3.60.15.10">
    <property type="entry name" value="Ribonuclease Z/Hydroxyacylglutathione hydrolase-like"/>
    <property type="match status" value="1"/>
</dbReference>
<protein>
    <recommendedName>
        <fullName evidence="7">Hydroxyacylglutathione hydrolase</fullName>
        <ecNumber evidence="7">3.1.2.6</ecNumber>
    </recommendedName>
    <alternativeName>
        <fullName evidence="7">Glyoxalase II</fullName>
        <shortName evidence="7">Glx II</shortName>
    </alternativeName>
</protein>
<gene>
    <name evidence="7" type="primary">gloB</name>
    <name evidence="9" type="ORF">SAMN02927928_1387</name>
</gene>
<dbReference type="InterPro" id="IPR032282">
    <property type="entry name" value="HAGH_C"/>
</dbReference>
<feature type="binding site" evidence="7">
    <location>
        <position position="59"/>
    </location>
    <ligand>
        <name>Zn(2+)</name>
        <dbReference type="ChEBI" id="CHEBI:29105"/>
        <label>1</label>
    </ligand>
</feature>
<feature type="binding site" evidence="7">
    <location>
        <position position="57"/>
    </location>
    <ligand>
        <name>Zn(2+)</name>
        <dbReference type="ChEBI" id="CHEBI:29105"/>
        <label>1</label>
    </ligand>
</feature>
<dbReference type="InterPro" id="IPR035680">
    <property type="entry name" value="Clx_II_MBL"/>
</dbReference>
<dbReference type="EC" id="3.1.2.6" evidence="7"/>
<dbReference type="AlphaFoldDB" id="A0A1G4QN31"/>
<feature type="binding site" evidence="7">
    <location>
        <position position="62"/>
    </location>
    <ligand>
        <name>Zn(2+)</name>
        <dbReference type="ChEBI" id="CHEBI:29105"/>
        <label>2</label>
    </ligand>
</feature>
<evidence type="ECO:0000256" key="2">
    <source>
        <dbReference type="ARBA" id="ARBA00004963"/>
    </source>
</evidence>
<comment type="similarity">
    <text evidence="3 7">Belongs to the metallo-beta-lactamase superfamily. Glyoxalase II family.</text>
</comment>
<evidence type="ECO:0000313" key="10">
    <source>
        <dbReference type="Proteomes" id="UP000199150"/>
    </source>
</evidence>
<dbReference type="InterPro" id="IPR001279">
    <property type="entry name" value="Metallo-B-lactamas"/>
</dbReference>
<keyword evidence="4 7" id="KW-0479">Metal-binding</keyword>
<dbReference type="HAMAP" id="MF_01374">
    <property type="entry name" value="Glyoxalase_2"/>
    <property type="match status" value="1"/>
</dbReference>
<evidence type="ECO:0000256" key="5">
    <source>
        <dbReference type="ARBA" id="ARBA00022801"/>
    </source>
</evidence>
<dbReference type="GO" id="GO:0019243">
    <property type="term" value="P:methylglyoxal catabolic process to D-lactate via S-lactoyl-glutathione"/>
    <property type="evidence" value="ECO:0007669"/>
    <property type="project" value="UniProtKB-UniRule"/>
</dbReference>
<feature type="binding site" evidence="7">
    <location>
        <position position="171"/>
    </location>
    <ligand>
        <name>Zn(2+)</name>
        <dbReference type="ChEBI" id="CHEBI:29105"/>
        <label>2</label>
    </ligand>
</feature>
<comment type="catalytic activity">
    <reaction evidence="1 7">
        <text>an S-(2-hydroxyacyl)glutathione + H2O = a 2-hydroxy carboxylate + glutathione + H(+)</text>
        <dbReference type="Rhea" id="RHEA:21864"/>
        <dbReference type="ChEBI" id="CHEBI:15377"/>
        <dbReference type="ChEBI" id="CHEBI:15378"/>
        <dbReference type="ChEBI" id="CHEBI:57925"/>
        <dbReference type="ChEBI" id="CHEBI:58896"/>
        <dbReference type="ChEBI" id="CHEBI:71261"/>
        <dbReference type="EC" id="3.1.2.6"/>
    </reaction>
</comment>
<comment type="function">
    <text evidence="7">Thiolesterase that catalyzes the hydrolysis of S-D-lactoyl-glutathione to form glutathione and D-lactic acid.</text>
</comment>
<dbReference type="EMBL" id="FMTS01000001">
    <property type="protein sequence ID" value="SCW46043.1"/>
    <property type="molecule type" value="Genomic_DNA"/>
</dbReference>
<dbReference type="Pfam" id="PF00753">
    <property type="entry name" value="Lactamase_B"/>
    <property type="match status" value="1"/>
</dbReference>
<dbReference type="STRING" id="260084.SAMN02927928_1387"/>
<dbReference type="InterPro" id="IPR017782">
    <property type="entry name" value="Hydroxyacylglutathione_Hdrlase"/>
</dbReference>
<dbReference type="PANTHER" id="PTHR43705">
    <property type="entry name" value="HYDROXYACYLGLUTATHIONE HYDROLASE"/>
    <property type="match status" value="1"/>
</dbReference>
<dbReference type="InterPro" id="IPR050110">
    <property type="entry name" value="Glyoxalase_II_hydrolase"/>
</dbReference>
<dbReference type="GO" id="GO:0046872">
    <property type="term" value="F:metal ion binding"/>
    <property type="evidence" value="ECO:0007669"/>
    <property type="project" value="UniProtKB-KW"/>
</dbReference>
<dbReference type="InterPro" id="IPR036866">
    <property type="entry name" value="RibonucZ/Hydroxyglut_hydro"/>
</dbReference>
<keyword evidence="10" id="KW-1185">Reference proteome</keyword>
<evidence type="ECO:0000256" key="3">
    <source>
        <dbReference type="ARBA" id="ARBA00006759"/>
    </source>
</evidence>
<evidence type="ECO:0000256" key="1">
    <source>
        <dbReference type="ARBA" id="ARBA00001623"/>
    </source>
</evidence>
<organism evidence="9 10">
    <name type="scientific">Asticcacaulis taihuensis</name>
    <dbReference type="NCBI Taxonomy" id="260084"/>
    <lineage>
        <taxon>Bacteria</taxon>
        <taxon>Pseudomonadati</taxon>
        <taxon>Pseudomonadota</taxon>
        <taxon>Alphaproteobacteria</taxon>
        <taxon>Caulobacterales</taxon>
        <taxon>Caulobacteraceae</taxon>
        <taxon>Asticcacaulis</taxon>
    </lineage>
</organism>
<dbReference type="PANTHER" id="PTHR43705:SF1">
    <property type="entry name" value="HYDROXYACYLGLUTATHIONE HYDROLASE GLOB"/>
    <property type="match status" value="1"/>
</dbReference>
<evidence type="ECO:0000256" key="6">
    <source>
        <dbReference type="ARBA" id="ARBA00022833"/>
    </source>
</evidence>
<accession>A0A1G4QN31</accession>
<feature type="binding site" evidence="7">
    <location>
        <position position="61"/>
    </location>
    <ligand>
        <name>Zn(2+)</name>
        <dbReference type="ChEBI" id="CHEBI:29105"/>
        <label>2</label>
    </ligand>
</feature>
<evidence type="ECO:0000256" key="7">
    <source>
        <dbReference type="HAMAP-Rule" id="MF_01374"/>
    </source>
</evidence>
<feature type="binding site" evidence="7">
    <location>
        <position position="133"/>
    </location>
    <ligand>
        <name>Zn(2+)</name>
        <dbReference type="ChEBI" id="CHEBI:29105"/>
        <label>1</label>
    </ligand>
</feature>
<dbReference type="PIRSF" id="PIRSF005457">
    <property type="entry name" value="Glx"/>
    <property type="match status" value="1"/>
</dbReference>
<evidence type="ECO:0000256" key="4">
    <source>
        <dbReference type="ARBA" id="ARBA00022723"/>
    </source>
</evidence>
<feature type="binding site" evidence="7">
    <location>
        <position position="133"/>
    </location>
    <ligand>
        <name>Zn(2+)</name>
        <dbReference type="ChEBI" id="CHEBI:29105"/>
        <label>2</label>
    </ligand>
</feature>
<reference evidence="10" key="1">
    <citation type="submission" date="2016-10" db="EMBL/GenBank/DDBJ databases">
        <authorList>
            <person name="Varghese N."/>
            <person name="Submissions S."/>
        </authorList>
    </citation>
    <scope>NUCLEOTIDE SEQUENCE [LARGE SCALE GENOMIC DNA]</scope>
    <source>
        <strain evidence="10">CGMCC 1.3431</strain>
    </source>
</reference>
<dbReference type="SUPFAM" id="SSF56281">
    <property type="entry name" value="Metallo-hydrolase/oxidoreductase"/>
    <property type="match status" value="1"/>
</dbReference>
<feature type="domain" description="Metallo-beta-lactamase" evidence="8">
    <location>
        <begin position="13"/>
        <end position="171"/>
    </location>
</feature>